<dbReference type="InterPro" id="IPR015939">
    <property type="entry name" value="Fum_Rdtase/Succ_DH_flav-like_C"/>
</dbReference>
<evidence type="ECO:0000256" key="11">
    <source>
        <dbReference type="ARBA" id="ARBA00048305"/>
    </source>
</evidence>
<evidence type="ECO:0000256" key="7">
    <source>
        <dbReference type="ARBA" id="ARBA00022642"/>
    </source>
</evidence>
<evidence type="ECO:0000256" key="1">
    <source>
        <dbReference type="ARBA" id="ARBA00001974"/>
    </source>
</evidence>
<proteinExistence type="inferred from homology"/>
<sequence length="589" mass="64994">MDHLIQSQMQYDILVTGAGLAGIRAAVSCARENRNVLLITSSRLCSGSSFYPLMDTIHCLCTAGPQDRERFFKDIEDCSQGMNDPWMGRYYIDHIEECIGNLPEMGIDFHKLPEKKLACFGHTARDLYYWKDWDALRTRVHQAIRKTGRITVMEHTDLVQLLVSENRIIGALLLGPEGILTISAKAVILAGGGMGGLYLHNLNTADVNGSTQAIALKAGAKLINLEYNQFIPGFLSPLYKTVFREGSLRYCTGLIGPDGEDVLKGLLPHQADYEECLMLREPHGPFTFSDNSRYFDIALMKSALQRIEAEGGRFDESSGCLIRYSPDILKDKRGYVRDYTDWLLREHNIHIEKDPISIAPFFHAANGGIWVDHGCCTGVEGLFACGEGAGGIHGADRLGGMASGSCLVFGTLAARSACSHAGKNHFSPVPVDDIRGQLYASYQCCPPYIKQPLSDTGRIPDSPQEICRRVKELMWRYGGIIRTEKGLVTALETMDAMGLVLDQNMGLDDCEDAPQLKAFLKAHQYLDLGRALLASMLARRESRGSHYREDHPQTDPLAGAWRTAVSLTDGKYVVSQTPAPGYTEPSSCS</sequence>
<dbReference type="GO" id="GO:0033765">
    <property type="term" value="F:steroid dehydrogenase activity, acting on the CH-CH group of donors"/>
    <property type="evidence" value="ECO:0007669"/>
    <property type="project" value="UniProtKB-ARBA"/>
</dbReference>
<dbReference type="Proteomes" id="UP000037392">
    <property type="component" value="Unassembled WGS sequence"/>
</dbReference>
<dbReference type="PIRSF" id="PIRSF000171">
    <property type="entry name" value="SDHA_APRA_LASPO"/>
    <property type="match status" value="1"/>
</dbReference>
<comment type="caution">
    <text evidence="14">The sequence shown here is derived from an EMBL/GenBank/DDBJ whole genome shotgun (WGS) entry which is preliminary data.</text>
</comment>
<dbReference type="Pfam" id="PF00890">
    <property type="entry name" value="FAD_binding_2"/>
    <property type="match status" value="1"/>
</dbReference>
<organism evidence="14 15">
    <name type="scientific">[Clostridium] citroniae WAL-19142</name>
    <dbReference type="NCBI Taxonomy" id="742734"/>
    <lineage>
        <taxon>Bacteria</taxon>
        <taxon>Bacillati</taxon>
        <taxon>Bacillota</taxon>
        <taxon>Clostridia</taxon>
        <taxon>Lachnospirales</taxon>
        <taxon>Lachnospiraceae</taxon>
        <taxon>Enterocloster</taxon>
    </lineage>
</organism>
<comment type="catalytic activity">
    <reaction evidence="11">
        <text>L-aspartate + O2 = iminosuccinate + H2O2</text>
        <dbReference type="Rhea" id="RHEA:25876"/>
        <dbReference type="ChEBI" id="CHEBI:15379"/>
        <dbReference type="ChEBI" id="CHEBI:16240"/>
        <dbReference type="ChEBI" id="CHEBI:29991"/>
        <dbReference type="ChEBI" id="CHEBI:77875"/>
        <dbReference type="EC" id="1.4.3.16"/>
    </reaction>
    <physiologicalReaction direction="left-to-right" evidence="11">
        <dbReference type="Rhea" id="RHEA:25877"/>
    </physiologicalReaction>
</comment>
<dbReference type="PATRIC" id="fig|742734.4.peg.2596"/>
<dbReference type="AlphaFoldDB" id="A0A0J9C5E9"/>
<evidence type="ECO:0000256" key="3">
    <source>
        <dbReference type="ARBA" id="ARBA00008562"/>
    </source>
</evidence>
<evidence type="ECO:0000313" key="14">
    <source>
        <dbReference type="EMBL" id="KMW19674.1"/>
    </source>
</evidence>
<dbReference type="PANTHER" id="PTHR42716">
    <property type="entry name" value="L-ASPARTATE OXIDASE"/>
    <property type="match status" value="1"/>
</dbReference>
<dbReference type="OrthoDB" id="9806724at2"/>
<dbReference type="PRINTS" id="PR00368">
    <property type="entry name" value="FADPNR"/>
</dbReference>
<dbReference type="GO" id="GO:0009435">
    <property type="term" value="P:NAD+ biosynthetic process"/>
    <property type="evidence" value="ECO:0007669"/>
    <property type="project" value="InterPro"/>
</dbReference>
<keyword evidence="7" id="KW-0662">Pyridine nucleotide biosynthesis</keyword>
<evidence type="ECO:0000313" key="15">
    <source>
        <dbReference type="Proteomes" id="UP000037392"/>
    </source>
</evidence>
<dbReference type="SUPFAM" id="SSF51905">
    <property type="entry name" value="FAD/NAD(P)-binding domain"/>
    <property type="match status" value="1"/>
</dbReference>
<dbReference type="InterPro" id="IPR005288">
    <property type="entry name" value="NadB"/>
</dbReference>
<evidence type="ECO:0000259" key="12">
    <source>
        <dbReference type="Pfam" id="PF00890"/>
    </source>
</evidence>
<comment type="pathway">
    <text evidence="2">Cofactor biosynthesis; NAD(+) biosynthesis; iminoaspartate from L-aspartate (oxidase route): step 1/1.</text>
</comment>
<dbReference type="InterPro" id="IPR027477">
    <property type="entry name" value="Succ_DH/fumarate_Rdtase_cat_sf"/>
</dbReference>
<name>A0A0J9C5E9_9FIRM</name>
<comment type="cofactor">
    <cofactor evidence="1">
        <name>FAD</name>
        <dbReference type="ChEBI" id="CHEBI:57692"/>
    </cofactor>
</comment>
<evidence type="ECO:0000256" key="5">
    <source>
        <dbReference type="ARBA" id="ARBA00021901"/>
    </source>
</evidence>
<keyword evidence="8" id="KW-0274">FAD</keyword>
<dbReference type="Gene3D" id="3.90.700.10">
    <property type="entry name" value="Succinate dehydrogenase/fumarate reductase flavoprotein, catalytic domain"/>
    <property type="match status" value="1"/>
</dbReference>
<gene>
    <name evidence="14" type="ORF">HMPREF9470_02414</name>
</gene>
<accession>A0A0J9C5E9</accession>
<dbReference type="EMBL" id="ADLK01000020">
    <property type="protein sequence ID" value="KMW19674.1"/>
    <property type="molecule type" value="Genomic_DNA"/>
</dbReference>
<evidence type="ECO:0000256" key="9">
    <source>
        <dbReference type="ARBA" id="ARBA00023002"/>
    </source>
</evidence>
<dbReference type="InterPro" id="IPR036188">
    <property type="entry name" value="FAD/NAD-bd_sf"/>
</dbReference>
<dbReference type="SUPFAM" id="SSF46977">
    <property type="entry name" value="Succinate dehydrogenase/fumarate reductase flavoprotein C-terminal domain"/>
    <property type="match status" value="1"/>
</dbReference>
<dbReference type="RefSeq" id="WP_048929933.1">
    <property type="nucleotide sequence ID" value="NZ_KQ235878.1"/>
</dbReference>
<evidence type="ECO:0000256" key="2">
    <source>
        <dbReference type="ARBA" id="ARBA00004950"/>
    </source>
</evidence>
<feature type="domain" description="FAD-dependent oxidoreductase 2 FAD-binding" evidence="12">
    <location>
        <begin position="12"/>
        <end position="401"/>
    </location>
</feature>
<dbReference type="Pfam" id="PF02910">
    <property type="entry name" value="Succ_DH_flav_C"/>
    <property type="match status" value="1"/>
</dbReference>
<evidence type="ECO:0000256" key="4">
    <source>
        <dbReference type="ARBA" id="ARBA00012173"/>
    </source>
</evidence>
<dbReference type="Gene3D" id="1.20.58.100">
    <property type="entry name" value="Fumarate reductase/succinate dehydrogenase flavoprotein-like, C-terminal domain"/>
    <property type="match status" value="1"/>
</dbReference>
<dbReference type="PANTHER" id="PTHR42716:SF2">
    <property type="entry name" value="L-ASPARTATE OXIDASE, CHLOROPLASTIC"/>
    <property type="match status" value="1"/>
</dbReference>
<evidence type="ECO:0000259" key="13">
    <source>
        <dbReference type="Pfam" id="PF02910"/>
    </source>
</evidence>
<dbReference type="InterPro" id="IPR037099">
    <property type="entry name" value="Fum_R/Succ_DH_flav-like_C_sf"/>
</dbReference>
<feature type="domain" description="Fumarate reductase/succinate dehydrogenase flavoprotein-like C-terminal" evidence="13">
    <location>
        <begin position="469"/>
        <end position="556"/>
    </location>
</feature>
<keyword evidence="9" id="KW-0560">Oxidoreductase</keyword>
<reference evidence="14 15" key="1">
    <citation type="submission" date="2011-04" db="EMBL/GenBank/DDBJ databases">
        <title>The Genome Sequence of Clostridium citroniae WAL-19142.</title>
        <authorList>
            <consortium name="The Broad Institute Genome Sequencing Platform"/>
            <person name="Earl A."/>
            <person name="Ward D."/>
            <person name="Feldgarden M."/>
            <person name="Gevers D."/>
            <person name="Warren Y.A."/>
            <person name="Tyrrell K.L."/>
            <person name="Citron D.M."/>
            <person name="Goldstein E.J."/>
            <person name="Daigneault M."/>
            <person name="Allen-Vercoe E."/>
            <person name="Young S.K."/>
            <person name="Zeng Q."/>
            <person name="Gargeya S."/>
            <person name="Fitzgerald M."/>
            <person name="Haas B."/>
            <person name="Abouelleil A."/>
            <person name="Alvarado L."/>
            <person name="Arachchi H.M."/>
            <person name="Berlin A."/>
            <person name="Brown A."/>
            <person name="Chapman S.B."/>
            <person name="Chen Z."/>
            <person name="Dunbar C."/>
            <person name="Freedman E."/>
            <person name="Gearin G."/>
            <person name="Gellesch M."/>
            <person name="Goldberg J."/>
            <person name="Griggs A."/>
            <person name="Gujja S."/>
            <person name="Heilman E.R."/>
            <person name="Heiman D."/>
            <person name="Howarth C."/>
            <person name="Larson L."/>
            <person name="Lui A."/>
            <person name="MacDonald P.J."/>
            <person name="Mehta T."/>
            <person name="Montmayeur A."/>
            <person name="Murphy C."/>
            <person name="Neiman D."/>
            <person name="Pearson M."/>
            <person name="Priest M."/>
            <person name="Roberts A."/>
            <person name="Saif S."/>
            <person name="Shea T."/>
            <person name="Shenoy N."/>
            <person name="Sisk P."/>
            <person name="Stolte C."/>
            <person name="Sykes S."/>
            <person name="White J."/>
            <person name="Yandava C."/>
            <person name="Wortman J."/>
            <person name="Nusbaum C."/>
            <person name="Birren B."/>
        </authorList>
    </citation>
    <scope>NUCLEOTIDE SEQUENCE [LARGE SCALE GENOMIC DNA]</scope>
    <source>
        <strain evidence="14 15">WAL-19142</strain>
    </source>
</reference>
<comment type="similarity">
    <text evidence="3">Belongs to the FAD-dependent oxidoreductase 2 family. NadB subfamily.</text>
</comment>
<keyword evidence="6" id="KW-0285">Flavoprotein</keyword>
<dbReference type="InterPro" id="IPR003953">
    <property type="entry name" value="FAD-dep_OxRdtase_2_FAD-bd"/>
</dbReference>
<protein>
    <recommendedName>
        <fullName evidence="5">L-aspartate oxidase</fullName>
        <ecNumber evidence="4">1.4.3.16</ecNumber>
    </recommendedName>
    <alternativeName>
        <fullName evidence="10">Quinolinate synthase B</fullName>
    </alternativeName>
</protein>
<dbReference type="GeneID" id="93164071"/>
<evidence type="ECO:0000256" key="6">
    <source>
        <dbReference type="ARBA" id="ARBA00022630"/>
    </source>
</evidence>
<dbReference type="GO" id="GO:0008734">
    <property type="term" value="F:L-aspartate oxidase activity"/>
    <property type="evidence" value="ECO:0007669"/>
    <property type="project" value="UniProtKB-EC"/>
</dbReference>
<evidence type="ECO:0000256" key="10">
    <source>
        <dbReference type="ARBA" id="ARBA00030386"/>
    </source>
</evidence>
<dbReference type="Gene3D" id="3.50.50.60">
    <property type="entry name" value="FAD/NAD(P)-binding domain"/>
    <property type="match status" value="1"/>
</dbReference>
<dbReference type="EC" id="1.4.3.16" evidence="4"/>
<evidence type="ECO:0000256" key="8">
    <source>
        <dbReference type="ARBA" id="ARBA00022827"/>
    </source>
</evidence>